<dbReference type="Gene3D" id="3.30.230.10">
    <property type="match status" value="1"/>
</dbReference>
<dbReference type="PANTHER" id="PTHR43261">
    <property type="entry name" value="TRANSLATION ELONGATION FACTOR G-RELATED"/>
    <property type="match status" value="1"/>
</dbReference>
<dbReference type="FunFam" id="3.40.50.300:FF:000029">
    <property type="entry name" value="Elongation factor G"/>
    <property type="match status" value="1"/>
</dbReference>
<dbReference type="Gene3D" id="3.30.70.240">
    <property type="match status" value="1"/>
</dbReference>
<dbReference type="SMART" id="SM00889">
    <property type="entry name" value="EFG_IV"/>
    <property type="match status" value="1"/>
</dbReference>
<dbReference type="InterPro" id="IPR004540">
    <property type="entry name" value="Transl_elong_EFG/EF2"/>
</dbReference>
<dbReference type="FunFam" id="2.40.30.10:FF:000006">
    <property type="entry name" value="Elongation factor G"/>
    <property type="match status" value="1"/>
</dbReference>
<proteinExistence type="inferred from homology"/>
<dbReference type="Pfam" id="PF00009">
    <property type="entry name" value="GTP_EFTU"/>
    <property type="match status" value="1"/>
</dbReference>
<dbReference type="Gene3D" id="2.40.30.10">
    <property type="entry name" value="Translation factors"/>
    <property type="match status" value="1"/>
</dbReference>
<evidence type="ECO:0000313" key="10">
    <source>
        <dbReference type="EMBL" id="MBO2989563.1"/>
    </source>
</evidence>
<dbReference type="PROSITE" id="PS51722">
    <property type="entry name" value="G_TR_2"/>
    <property type="match status" value="1"/>
</dbReference>
<dbReference type="Gene3D" id="3.40.50.300">
    <property type="entry name" value="P-loop containing nucleotide triphosphate hydrolases"/>
    <property type="match status" value="1"/>
</dbReference>
<dbReference type="CDD" id="cd04088">
    <property type="entry name" value="EFG_mtEFG_II"/>
    <property type="match status" value="1"/>
</dbReference>
<dbReference type="InterPro" id="IPR031157">
    <property type="entry name" value="G_TR_CS"/>
</dbReference>
<evidence type="ECO:0000256" key="2">
    <source>
        <dbReference type="ARBA" id="ARBA00022741"/>
    </source>
</evidence>
<dbReference type="InterPro" id="IPR027417">
    <property type="entry name" value="P-loop_NTPase"/>
</dbReference>
<dbReference type="InterPro" id="IPR005517">
    <property type="entry name" value="Transl_elong_EFG/EF2_IV"/>
</dbReference>
<evidence type="ECO:0000256" key="7">
    <source>
        <dbReference type="HAMAP-Rule" id="MF_00054"/>
    </source>
</evidence>
<comment type="function">
    <text evidence="6 7">Catalyzes the GTP-dependent ribosomal translocation step during translation elongation. During this step, the ribosome changes from the pre-translocational (PRE) to the post-translocational (POST) state as the newly formed A-site-bound peptidyl-tRNA and P-site-bound deacylated tRNA move to the P and E sites, respectively. Catalyzes the coordinated movement of the two tRNA molecules, the mRNA and conformational changes in the ribosome.</text>
</comment>
<evidence type="ECO:0000259" key="9">
    <source>
        <dbReference type="PROSITE" id="PS51722"/>
    </source>
</evidence>
<dbReference type="InterPro" id="IPR009022">
    <property type="entry name" value="EFG_III"/>
</dbReference>
<dbReference type="CDD" id="cd01886">
    <property type="entry name" value="EF-G"/>
    <property type="match status" value="1"/>
</dbReference>
<keyword evidence="4 7" id="KW-0648">Protein biosynthesis</keyword>
<sequence>MAQDVLTDLSKVRNIGIMAHIDAGKTTTTERILFYTGVNHKLGETHDGASTTDWMEQEKERGITITSAAVTCFWDNNQINIIDTPGHVDFTVEVERSLRVLDGAVAVFDGKEGVEPQSETVWRQADKYGVPRICFVNKMDKMGADFYFTVDTIINRLGAKPLVMQLPIGSESDFVGVVDLLSMQALVWPGDAKGDVALGAAYETREIPEELKAKAVEYREKLVESVAEADDALLEKYFGGEELSIDELKGGIRKLVMEGETFPVYCGSAFKNRGVQPMLDAVVDFLPNPLDVGSIKGHDPRDESIEMSRKPSKDEPFSALAFKVAVHPFFGRLTYVRVYSGQIPSGTQVINSTKGKRERIGKIFQMHANKENPVDDLTAGNIYAVIGLKETTTGDTLSDSSNQVVLESMTFPEPVIEVAIEPKTKGDQDKLSTAIQKLAEEDPTFRVSLNPETGQTVIAGMGELHLDILVDRMKREFRVEANVGKPQVAYRETIRKAVDKYDYTHKKQTGGSGQFAKVQIALAPLEDADSDTTYEFQDKVTGGRVPREYIPSVNAGIQDAMQYGILAGFPVVNVKATLLDGQYHDVDSSEMAFKIAGSMAFKEAARLAKPVLLEPLMAVEVRTPEEYMGDVIGDINSRRGQIQSMEDASGVKIVNALVPLSEMFGYIGDLRSKTSGRAVFSMAFDSYAEVPKAVAEEIVQKAKGE</sequence>
<evidence type="ECO:0000256" key="4">
    <source>
        <dbReference type="ARBA" id="ARBA00022917"/>
    </source>
</evidence>
<dbReference type="InterPro" id="IPR005225">
    <property type="entry name" value="Small_GTP-bd"/>
</dbReference>
<dbReference type="GO" id="GO:0005525">
    <property type="term" value="F:GTP binding"/>
    <property type="evidence" value="ECO:0007669"/>
    <property type="project" value="UniProtKB-UniRule"/>
</dbReference>
<keyword evidence="3 7" id="KW-0251">Elongation factor</keyword>
<dbReference type="RefSeq" id="WP_208237879.1">
    <property type="nucleotide sequence ID" value="NZ_BAAAQU010000001.1"/>
</dbReference>
<dbReference type="SUPFAM" id="SSF50447">
    <property type="entry name" value="Translation proteins"/>
    <property type="match status" value="1"/>
</dbReference>
<dbReference type="InterPro" id="IPR000795">
    <property type="entry name" value="T_Tr_GTP-bd_dom"/>
</dbReference>
<dbReference type="PRINTS" id="PR00315">
    <property type="entry name" value="ELONGATNFCT"/>
</dbReference>
<evidence type="ECO:0000256" key="6">
    <source>
        <dbReference type="ARBA" id="ARBA00024731"/>
    </source>
</evidence>
<dbReference type="AlphaFoldDB" id="A0A939TMK4"/>
<dbReference type="SMART" id="SM00838">
    <property type="entry name" value="EFG_C"/>
    <property type="match status" value="1"/>
</dbReference>
<dbReference type="CDD" id="cd16262">
    <property type="entry name" value="EFG_III"/>
    <property type="match status" value="1"/>
</dbReference>
<dbReference type="Pfam" id="PF14492">
    <property type="entry name" value="EFG_III"/>
    <property type="match status" value="1"/>
</dbReference>
<comment type="caution">
    <text evidence="10">The sequence shown here is derived from an EMBL/GenBank/DDBJ whole genome shotgun (WGS) entry which is preliminary data.</text>
</comment>
<dbReference type="NCBIfam" id="TIGR00231">
    <property type="entry name" value="small_GTP"/>
    <property type="match status" value="1"/>
</dbReference>
<comment type="subcellular location">
    <subcellularLocation>
        <location evidence="7">Cytoplasm</location>
    </subcellularLocation>
</comment>
<dbReference type="Pfam" id="PF03764">
    <property type="entry name" value="EFG_IV"/>
    <property type="match status" value="1"/>
</dbReference>
<dbReference type="SUPFAM" id="SSF54980">
    <property type="entry name" value="EF-G C-terminal domain-like"/>
    <property type="match status" value="2"/>
</dbReference>
<protein>
    <recommendedName>
        <fullName evidence="7 8">Elongation factor G</fullName>
        <shortName evidence="7">EF-G</shortName>
    </recommendedName>
</protein>
<keyword evidence="5 7" id="KW-0342">GTP-binding</keyword>
<evidence type="ECO:0000256" key="8">
    <source>
        <dbReference type="NCBIfam" id="TIGR00484"/>
    </source>
</evidence>
<dbReference type="Pfam" id="PF03144">
    <property type="entry name" value="GTP_EFTU_D2"/>
    <property type="match status" value="1"/>
</dbReference>
<keyword evidence="11" id="KW-1185">Reference proteome</keyword>
<feature type="binding site" evidence="7">
    <location>
        <begin position="19"/>
        <end position="26"/>
    </location>
    <ligand>
        <name>GTP</name>
        <dbReference type="ChEBI" id="CHEBI:37565"/>
    </ligand>
</feature>
<accession>A0A939TMK4</accession>
<dbReference type="CDD" id="cd03713">
    <property type="entry name" value="EFG_mtEFG_C"/>
    <property type="match status" value="1"/>
</dbReference>
<dbReference type="SUPFAM" id="SSF54211">
    <property type="entry name" value="Ribosomal protein S5 domain 2-like"/>
    <property type="match status" value="1"/>
</dbReference>
<evidence type="ECO:0000256" key="1">
    <source>
        <dbReference type="ARBA" id="ARBA00005870"/>
    </source>
</evidence>
<dbReference type="SUPFAM" id="SSF52540">
    <property type="entry name" value="P-loop containing nucleoside triphosphate hydrolases"/>
    <property type="match status" value="1"/>
</dbReference>
<dbReference type="InterPro" id="IPR035647">
    <property type="entry name" value="EFG_III/V"/>
</dbReference>
<dbReference type="Pfam" id="PF00679">
    <property type="entry name" value="EFG_C"/>
    <property type="match status" value="1"/>
</dbReference>
<feature type="binding site" evidence="7">
    <location>
        <begin position="137"/>
        <end position="140"/>
    </location>
    <ligand>
        <name>GTP</name>
        <dbReference type="ChEBI" id="CHEBI:37565"/>
    </ligand>
</feature>
<dbReference type="Gene3D" id="3.30.70.870">
    <property type="entry name" value="Elongation Factor G (Translational Gtpase), domain 3"/>
    <property type="match status" value="1"/>
</dbReference>
<dbReference type="FunFam" id="3.30.230.10:FF:000003">
    <property type="entry name" value="Elongation factor G"/>
    <property type="match status" value="1"/>
</dbReference>
<dbReference type="GO" id="GO:0003746">
    <property type="term" value="F:translation elongation factor activity"/>
    <property type="evidence" value="ECO:0007669"/>
    <property type="project" value="UniProtKB-UniRule"/>
</dbReference>
<evidence type="ECO:0000256" key="5">
    <source>
        <dbReference type="ARBA" id="ARBA00023134"/>
    </source>
</evidence>
<dbReference type="GO" id="GO:0005737">
    <property type="term" value="C:cytoplasm"/>
    <property type="evidence" value="ECO:0007669"/>
    <property type="project" value="UniProtKB-SubCell"/>
</dbReference>
<comment type="similarity">
    <text evidence="1 7">Belongs to the TRAFAC class translation factor GTPase superfamily. Classic translation factor GTPase family. EF-G/EF-2 subfamily.</text>
</comment>
<gene>
    <name evidence="7 10" type="primary">fusA</name>
    <name evidence="10" type="ORF">J4H85_06090</name>
</gene>
<feature type="domain" description="Tr-type G" evidence="9">
    <location>
        <begin position="10"/>
        <end position="290"/>
    </location>
</feature>
<keyword evidence="7" id="KW-0963">Cytoplasm</keyword>
<dbReference type="GO" id="GO:0003924">
    <property type="term" value="F:GTPase activity"/>
    <property type="evidence" value="ECO:0007669"/>
    <property type="project" value="InterPro"/>
</dbReference>
<dbReference type="InterPro" id="IPR041095">
    <property type="entry name" value="EFG_II"/>
</dbReference>
<dbReference type="NCBIfam" id="TIGR00484">
    <property type="entry name" value="EF-G"/>
    <property type="match status" value="1"/>
</dbReference>
<name>A0A939TMK4_9MICO</name>
<keyword evidence="2 7" id="KW-0547">Nucleotide-binding</keyword>
<dbReference type="InterPro" id="IPR004161">
    <property type="entry name" value="EFTu-like_2"/>
</dbReference>
<dbReference type="InterPro" id="IPR009000">
    <property type="entry name" value="Transl_B-barrel_sf"/>
</dbReference>
<evidence type="ECO:0000313" key="11">
    <source>
        <dbReference type="Proteomes" id="UP000668403"/>
    </source>
</evidence>
<dbReference type="PROSITE" id="PS00301">
    <property type="entry name" value="G_TR_1"/>
    <property type="match status" value="1"/>
</dbReference>
<feature type="binding site" evidence="7">
    <location>
        <begin position="83"/>
        <end position="87"/>
    </location>
    <ligand>
        <name>GTP</name>
        <dbReference type="ChEBI" id="CHEBI:37565"/>
    </ligand>
</feature>
<dbReference type="InterPro" id="IPR000640">
    <property type="entry name" value="EFG_V-like"/>
</dbReference>
<dbReference type="FunFam" id="3.30.70.870:FF:000001">
    <property type="entry name" value="Elongation factor G"/>
    <property type="match status" value="1"/>
</dbReference>
<dbReference type="FunFam" id="3.30.70.240:FF:000001">
    <property type="entry name" value="Elongation factor G"/>
    <property type="match status" value="1"/>
</dbReference>
<dbReference type="CDD" id="cd01434">
    <property type="entry name" value="EFG_mtEFG1_IV"/>
    <property type="match status" value="1"/>
</dbReference>
<dbReference type="EMBL" id="JAGFBF010000004">
    <property type="protein sequence ID" value="MBO2989563.1"/>
    <property type="molecule type" value="Genomic_DNA"/>
</dbReference>
<dbReference type="InterPro" id="IPR014721">
    <property type="entry name" value="Ribsml_uS5_D2-typ_fold_subgr"/>
</dbReference>
<dbReference type="HAMAP" id="MF_00054_B">
    <property type="entry name" value="EF_G_EF_2_B"/>
    <property type="match status" value="1"/>
</dbReference>
<dbReference type="InterPro" id="IPR047872">
    <property type="entry name" value="EFG_IV"/>
</dbReference>
<reference evidence="10" key="1">
    <citation type="submission" date="2021-03" db="EMBL/GenBank/DDBJ databases">
        <title>Leucobacter chromiisoli sp. nov., isolated from chromium-containing soil of chemical plant.</title>
        <authorList>
            <person name="Xu Z."/>
        </authorList>
    </citation>
    <scope>NUCLEOTIDE SEQUENCE</scope>
    <source>
        <strain evidence="10">K 70/01</strain>
    </source>
</reference>
<organism evidence="10 11">
    <name type="scientific">Leucobacter tardus</name>
    <dbReference type="NCBI Taxonomy" id="501483"/>
    <lineage>
        <taxon>Bacteria</taxon>
        <taxon>Bacillati</taxon>
        <taxon>Actinomycetota</taxon>
        <taxon>Actinomycetes</taxon>
        <taxon>Micrococcales</taxon>
        <taxon>Microbacteriaceae</taxon>
        <taxon>Leucobacter</taxon>
    </lineage>
</organism>
<evidence type="ECO:0000256" key="3">
    <source>
        <dbReference type="ARBA" id="ARBA00022768"/>
    </source>
</evidence>
<dbReference type="InterPro" id="IPR035649">
    <property type="entry name" value="EFG_V"/>
</dbReference>
<dbReference type="InterPro" id="IPR020568">
    <property type="entry name" value="Ribosomal_Su5_D2-typ_SF"/>
</dbReference>
<dbReference type="NCBIfam" id="NF009381">
    <property type="entry name" value="PRK12740.1-5"/>
    <property type="match status" value="1"/>
</dbReference>
<dbReference type="Proteomes" id="UP000668403">
    <property type="component" value="Unassembled WGS sequence"/>
</dbReference>
<dbReference type="PANTHER" id="PTHR43261:SF1">
    <property type="entry name" value="RIBOSOME-RELEASING FACTOR 2, MITOCHONDRIAL"/>
    <property type="match status" value="1"/>
</dbReference>
<dbReference type="GO" id="GO:0032790">
    <property type="term" value="P:ribosome disassembly"/>
    <property type="evidence" value="ECO:0007669"/>
    <property type="project" value="TreeGrafter"/>
</dbReference>